<proteinExistence type="inferred from homology"/>
<dbReference type="GO" id="GO:0035336">
    <property type="term" value="P:long-chain fatty-acyl-CoA metabolic process"/>
    <property type="evidence" value="ECO:0007669"/>
    <property type="project" value="TreeGrafter"/>
</dbReference>
<comment type="catalytic activity">
    <reaction evidence="1">
        <text>a long-chain fatty acyl-CoA + 2 NADPH + 2 H(+) = a long-chain primary fatty alcohol + 2 NADP(+) + CoA</text>
        <dbReference type="Rhea" id="RHEA:52716"/>
        <dbReference type="ChEBI" id="CHEBI:15378"/>
        <dbReference type="ChEBI" id="CHEBI:57287"/>
        <dbReference type="ChEBI" id="CHEBI:57783"/>
        <dbReference type="ChEBI" id="CHEBI:58349"/>
        <dbReference type="ChEBI" id="CHEBI:77396"/>
        <dbReference type="ChEBI" id="CHEBI:83139"/>
        <dbReference type="EC" id="1.2.1.84"/>
    </reaction>
</comment>
<evidence type="ECO:0000313" key="4">
    <source>
        <dbReference type="Proteomes" id="UP000243308"/>
    </source>
</evidence>
<evidence type="ECO:0000256" key="1">
    <source>
        <dbReference type="RuleBase" id="RU363097"/>
    </source>
</evidence>
<dbReference type="InterPro" id="IPR036291">
    <property type="entry name" value="NAD(P)-bd_dom_sf"/>
</dbReference>
<evidence type="ECO:0000259" key="2">
    <source>
        <dbReference type="Pfam" id="PF07993"/>
    </source>
</evidence>
<organism evidence="3 4">
    <name type="scientific">Podila verticillata NRRL 6337</name>
    <dbReference type="NCBI Taxonomy" id="1069443"/>
    <lineage>
        <taxon>Eukaryota</taxon>
        <taxon>Fungi</taxon>
        <taxon>Fungi incertae sedis</taxon>
        <taxon>Mucoromycota</taxon>
        <taxon>Mortierellomycotina</taxon>
        <taxon>Mortierellomycetes</taxon>
        <taxon>Mortierellales</taxon>
        <taxon>Mortierellaceae</taxon>
        <taxon>Podila</taxon>
    </lineage>
</organism>
<name>A0A086TLN4_9FUNG</name>
<dbReference type="PANTHER" id="PTHR11011">
    <property type="entry name" value="MALE STERILITY PROTEIN 2-RELATED"/>
    <property type="match status" value="1"/>
</dbReference>
<dbReference type="OrthoDB" id="429813at2759"/>
<keyword evidence="1" id="KW-0521">NADP</keyword>
<reference evidence="3 4" key="1">
    <citation type="submission" date="2011-02" db="EMBL/GenBank/DDBJ databases">
        <title>The Genome Sequence of Mortierella verticillata NRRL 6337.</title>
        <authorList>
            <consortium name="The Broad Institute Genome Sequencing Platform"/>
            <person name="Russ C."/>
            <person name="Cuomo C."/>
            <person name="Burger G."/>
            <person name="Gray M.W."/>
            <person name="Holland P.W.H."/>
            <person name="King N."/>
            <person name="Lang F.B.F."/>
            <person name="Roger A.J."/>
            <person name="Ruiz-Trillo I."/>
            <person name="Young S.K."/>
            <person name="Zeng Q."/>
            <person name="Gargeya S."/>
            <person name="Alvarado L."/>
            <person name="Berlin A."/>
            <person name="Chapman S.B."/>
            <person name="Chen Z."/>
            <person name="Freedman E."/>
            <person name="Gellesch M."/>
            <person name="Goldberg J."/>
            <person name="Griggs A."/>
            <person name="Gujja S."/>
            <person name="Heilman E."/>
            <person name="Heiman D."/>
            <person name="Howarth C."/>
            <person name="Mehta T."/>
            <person name="Neiman D."/>
            <person name="Pearson M."/>
            <person name="Roberts A."/>
            <person name="Saif S."/>
            <person name="Shea T."/>
            <person name="Shenoy N."/>
            <person name="Sisk P."/>
            <person name="Stolte C."/>
            <person name="Sykes S."/>
            <person name="White J."/>
            <person name="Yandava C."/>
            <person name="Haas B."/>
            <person name="Nusbaum C."/>
            <person name="Birren B."/>
        </authorList>
    </citation>
    <scope>NUCLEOTIDE SEQUENCE [LARGE SCALE GENOMIC DNA]</scope>
    <source>
        <strain evidence="3 4">NRRL 6337</strain>
    </source>
</reference>
<dbReference type="Gene3D" id="3.40.50.720">
    <property type="entry name" value="NAD(P)-binding Rossmann-like Domain"/>
    <property type="match status" value="1"/>
</dbReference>
<keyword evidence="1" id="KW-0443">Lipid metabolism</keyword>
<sequence>MEFYAQNNVLLLTGATGFIGKVILEKVLRSLPQVKKVYVLIRSSTTATAQERLENDIFGSRIWETLRAQFPNQARFREEVSNKVIAVQGDIGLDRLGLSDQDLAMIQKDTAVFINSAATIDFNESLKKAILLNTEGPLRACEVMKEMPHLKAFVQISTSFVNAHLKNHFTKEQIYPHPFGMPEDVYKMVKAMSDEEIEAYEKDVVRRTYPNTYTFTKSLAEHLLQSRYQKMNLPLVIVRPSIVGGAIIEPQPGWVESMGGLTGLSVSIGLGLVQEWIAEEERTGCLIPVDIVAKCVLMAAVATAAGHPQAGSVLPIVHVGTSSHCPSTIKFVLGAALAYWRKAPASVGRASDDIRADLYTPKDFKFRYQ</sequence>
<dbReference type="InterPro" id="IPR013120">
    <property type="entry name" value="FAR_NAD-bd"/>
</dbReference>
<feature type="domain" description="Thioester reductase (TE)" evidence="2">
    <location>
        <begin position="12"/>
        <end position="295"/>
    </location>
</feature>
<keyword evidence="1" id="KW-0444">Lipid biosynthesis</keyword>
<comment type="function">
    <text evidence="1">Catalyzes the reduction of fatty acyl-CoA to fatty alcohols.</text>
</comment>
<dbReference type="InterPro" id="IPR026055">
    <property type="entry name" value="FAR"/>
</dbReference>
<dbReference type="CDD" id="cd05236">
    <property type="entry name" value="FAR-N_SDR_e"/>
    <property type="match status" value="1"/>
</dbReference>
<dbReference type="GO" id="GO:0080019">
    <property type="term" value="F:alcohol-forming very long-chain fatty acyl-CoA reductase activity"/>
    <property type="evidence" value="ECO:0007669"/>
    <property type="project" value="InterPro"/>
</dbReference>
<comment type="similarity">
    <text evidence="1">Belongs to the fatty acyl-CoA reductase family.</text>
</comment>
<dbReference type="Proteomes" id="UP000243308">
    <property type="component" value="Unassembled WGS sequence"/>
</dbReference>
<evidence type="ECO:0000313" key="3">
    <source>
        <dbReference type="EMBL" id="KFH62861.1"/>
    </source>
</evidence>
<keyword evidence="1" id="KW-0560">Oxidoreductase</keyword>
<dbReference type="AlphaFoldDB" id="A0A086TLN4"/>
<dbReference type="PANTHER" id="PTHR11011:SF45">
    <property type="entry name" value="FATTY ACYL-COA REDUCTASE CG8306-RELATED"/>
    <property type="match status" value="1"/>
</dbReference>
<dbReference type="GO" id="GO:0102965">
    <property type="term" value="F:alcohol-forming long-chain fatty acyl-CoA reductase activity"/>
    <property type="evidence" value="ECO:0007669"/>
    <property type="project" value="UniProtKB-EC"/>
</dbReference>
<dbReference type="EC" id="1.2.1.84" evidence="1"/>
<gene>
    <name evidence="3" type="ORF">MVEG_11386</name>
</gene>
<accession>A0A086TLN4</accession>
<dbReference type="SUPFAM" id="SSF51735">
    <property type="entry name" value="NAD(P)-binding Rossmann-fold domains"/>
    <property type="match status" value="1"/>
</dbReference>
<keyword evidence="4" id="KW-1185">Reference proteome</keyword>
<dbReference type="EMBL" id="KN042430">
    <property type="protein sequence ID" value="KFH62861.1"/>
    <property type="molecule type" value="Genomic_DNA"/>
</dbReference>
<dbReference type="Pfam" id="PF07993">
    <property type="entry name" value="NAD_binding_4"/>
    <property type="match status" value="1"/>
</dbReference>
<protein>
    <recommendedName>
        <fullName evidence="1">Fatty acyl-CoA reductase</fullName>
        <ecNumber evidence="1">1.2.1.84</ecNumber>
    </recommendedName>
</protein>